<evidence type="ECO:0000256" key="2">
    <source>
        <dbReference type="PROSITE-ProRule" id="PRU00335"/>
    </source>
</evidence>
<dbReference type="EMBL" id="CAJHOF010000007">
    <property type="protein sequence ID" value="CAD7288482.1"/>
    <property type="molecule type" value="Genomic_DNA"/>
</dbReference>
<dbReference type="InterPro" id="IPR001647">
    <property type="entry name" value="HTH_TetR"/>
</dbReference>
<protein>
    <recommendedName>
        <fullName evidence="3">HTH tetR-type domain-containing protein</fullName>
    </recommendedName>
</protein>
<reference evidence="4 5" key="1">
    <citation type="submission" date="2020-11" db="EMBL/GenBank/DDBJ databases">
        <authorList>
            <person name="Peeters C."/>
        </authorList>
    </citation>
    <scope>NUCLEOTIDE SEQUENCE [LARGE SCALE GENOMIC DNA]</scope>
    <source>
        <strain evidence="4 5">LMG 7974</strain>
    </source>
</reference>
<dbReference type="Gene3D" id="1.10.357.10">
    <property type="entry name" value="Tetracycline Repressor, domain 2"/>
    <property type="match status" value="1"/>
</dbReference>
<feature type="domain" description="HTH tetR-type" evidence="3">
    <location>
        <begin position="12"/>
        <end position="72"/>
    </location>
</feature>
<accession>A0ABN7K7Q5</accession>
<evidence type="ECO:0000313" key="4">
    <source>
        <dbReference type="EMBL" id="CAD7288482.1"/>
    </source>
</evidence>
<dbReference type="Proteomes" id="UP000789803">
    <property type="component" value="Unassembled WGS sequence"/>
</dbReference>
<dbReference type="Pfam" id="PF00440">
    <property type="entry name" value="TetR_N"/>
    <property type="match status" value="1"/>
</dbReference>
<dbReference type="RefSeq" id="WP_229932827.1">
    <property type="nucleotide sequence ID" value="NZ_CAJHOF010000007.1"/>
</dbReference>
<organism evidence="4 5">
    <name type="scientific">Campylobacter majalis</name>
    <dbReference type="NCBI Taxonomy" id="2790656"/>
    <lineage>
        <taxon>Bacteria</taxon>
        <taxon>Pseudomonadati</taxon>
        <taxon>Campylobacterota</taxon>
        <taxon>Epsilonproteobacteria</taxon>
        <taxon>Campylobacterales</taxon>
        <taxon>Campylobacteraceae</taxon>
        <taxon>Campylobacter</taxon>
    </lineage>
</organism>
<proteinExistence type="predicted"/>
<dbReference type="InterPro" id="IPR009057">
    <property type="entry name" value="Homeodomain-like_sf"/>
</dbReference>
<evidence type="ECO:0000259" key="3">
    <source>
        <dbReference type="PROSITE" id="PS50977"/>
    </source>
</evidence>
<name>A0ABN7K7Q5_9BACT</name>
<comment type="caution">
    <text evidence="4">The sequence shown here is derived from an EMBL/GenBank/DDBJ whole genome shotgun (WGS) entry which is preliminary data.</text>
</comment>
<dbReference type="SUPFAM" id="SSF46689">
    <property type="entry name" value="Homeodomain-like"/>
    <property type="match status" value="1"/>
</dbReference>
<gene>
    <name evidence="4" type="ORF">LMG7974_01030</name>
</gene>
<feature type="DNA-binding region" description="H-T-H motif" evidence="2">
    <location>
        <begin position="35"/>
        <end position="54"/>
    </location>
</feature>
<dbReference type="PROSITE" id="PS50977">
    <property type="entry name" value="HTH_TETR_2"/>
    <property type="match status" value="1"/>
</dbReference>
<keyword evidence="5" id="KW-1185">Reference proteome</keyword>
<evidence type="ECO:0000256" key="1">
    <source>
        <dbReference type="ARBA" id="ARBA00023125"/>
    </source>
</evidence>
<evidence type="ECO:0000313" key="5">
    <source>
        <dbReference type="Proteomes" id="UP000789803"/>
    </source>
</evidence>
<sequence length="245" mass="28863">MTSEQRANIKKTRMMKYFINAANEIIQKDGIDAVNIRNAANLAGYSSATLYNYFDNLTHLVFLATFNQLEEYNKALSKNIAECENSLEVYMRVCKCFCDYSYAKPEIYELLFFAHNDGKFDGYIEQYYELYPNKDKNKLPKFLNDMFATNDLHKRSFSMLENCVNDGFIKLEDTQDFNDICLRFNKTILQDVKDKILSKHDATKITIRYYYKLLRAVVNRKFTHVLDKCYNDILNELDSKKSIKI</sequence>
<keyword evidence="1 2" id="KW-0238">DNA-binding</keyword>